<dbReference type="RefSeq" id="WP_001079653.1">
    <property type="nucleotide sequence ID" value="NC_006511.1"/>
</dbReference>
<dbReference type="EMBL" id="DAASTS010000001">
    <property type="protein sequence ID" value="HAE6984765.1"/>
    <property type="molecule type" value="Genomic_DNA"/>
</dbReference>
<dbReference type="NCBIfam" id="NF011792">
    <property type="entry name" value="PRK15260.1"/>
    <property type="match status" value="1"/>
</dbReference>
<protein>
    <submittedName>
        <fullName evidence="3">Fimbrial protein</fullName>
    </submittedName>
    <submittedName>
        <fullName evidence="2">Fimbrial subunit</fullName>
    </submittedName>
</protein>
<evidence type="ECO:0000313" key="4">
    <source>
        <dbReference type="Proteomes" id="UP000008185"/>
    </source>
</evidence>
<evidence type="ECO:0000313" key="3">
    <source>
        <dbReference type="EMBL" id="HAE6984765.1"/>
    </source>
</evidence>
<accession>A0A0H2WS28</accession>
<reference evidence="3" key="2">
    <citation type="journal article" date="2018" name="Genome Biol.">
        <title>SKESA: strategic k-mer extension for scrupulous assemblies.</title>
        <authorList>
            <person name="Souvorov A."/>
            <person name="Agarwala R."/>
            <person name="Lipman D.J."/>
        </authorList>
    </citation>
    <scope>NUCLEOTIDE SEQUENCE</scope>
    <source>
        <strain evidence="3">ATCC 9150</strain>
    </source>
</reference>
<evidence type="ECO:0000313" key="2">
    <source>
        <dbReference type="EMBL" id="AAV78667.1"/>
    </source>
</evidence>
<dbReference type="PANTHER" id="PTHR33420">
    <property type="entry name" value="FIMBRIAL SUBUNIT ELFA-RELATED"/>
    <property type="match status" value="1"/>
</dbReference>
<proteinExistence type="predicted"/>
<reference evidence="3" key="3">
    <citation type="submission" date="2018-07" db="EMBL/GenBank/DDBJ databases">
        <authorList>
            <consortium name="NCBI Pathogen Detection Project"/>
        </authorList>
    </citation>
    <scope>NUCLEOTIDE SEQUENCE</scope>
    <source>
        <strain evidence="3">ATCC 9150</strain>
    </source>
</reference>
<dbReference type="Pfam" id="PF00419">
    <property type="entry name" value="Fimbrial"/>
    <property type="match status" value="1"/>
</dbReference>
<dbReference type="InterPro" id="IPR036937">
    <property type="entry name" value="Adhesion_dom_fimbrial_sf"/>
</dbReference>
<dbReference type="AlphaFoldDB" id="A0A0H2WS28"/>
<dbReference type="KEGG" id="spt:SPA2817"/>
<dbReference type="GO" id="GO:0043709">
    <property type="term" value="P:cell adhesion involved in single-species biofilm formation"/>
    <property type="evidence" value="ECO:0007669"/>
    <property type="project" value="TreeGrafter"/>
</dbReference>
<reference evidence="2 4" key="1">
    <citation type="journal article" date="2004" name="Nat. Genet.">
        <title>Comparison of genome degradation in Paratyphi A and Typhi, human-restricted serovars of Salmonella enterica that cause typhoid.</title>
        <authorList>
            <person name="McClelland M."/>
            <person name="Sanderson K.E."/>
            <person name="Clifton S.W."/>
            <person name="Latreille P."/>
            <person name="Porwollik S."/>
            <person name="Sabo A."/>
            <person name="Meyer R."/>
            <person name="Bieri T."/>
            <person name="Ozersky P."/>
            <person name="McLellan M."/>
            <person name="Harkins C.R."/>
            <person name="Wang C."/>
            <person name="Nguyen C."/>
            <person name="Berghoff A."/>
            <person name="Elliott G."/>
            <person name="Kohlberg S."/>
            <person name="Strong C."/>
            <person name="Du F."/>
            <person name="Carter J."/>
            <person name="Kremizki C."/>
            <person name="Layman D."/>
            <person name="Leonard S."/>
            <person name="Sun H."/>
            <person name="Fulton L."/>
            <person name="Nash W."/>
            <person name="Miner T."/>
            <person name="Minx P."/>
            <person name="Delehaunty K."/>
            <person name="Fronick C."/>
            <person name="Magrini V."/>
            <person name="Nhan M."/>
            <person name="Warren W."/>
            <person name="Florea L."/>
            <person name="Spieth J."/>
            <person name="Wilson R.K."/>
        </authorList>
    </citation>
    <scope>NUCLEOTIDE SEQUENCE [LARGE SCALE GENOMIC DNA]</scope>
    <source>
        <strain evidence="2">ATCC 9150</strain>
        <strain evidence="4">ATCC 9150 / SARB42</strain>
    </source>
</reference>
<dbReference type="PANTHER" id="PTHR33420:SF9">
    <property type="entry name" value="MINOR FIMBRIAL SUBUNIT"/>
    <property type="match status" value="1"/>
</dbReference>
<dbReference type="InterPro" id="IPR050263">
    <property type="entry name" value="Bact_Fimbrial_Adh_Pro"/>
</dbReference>
<gene>
    <name evidence="2" type="primary">steF</name>
    <name evidence="2" type="ordered locus">SPA2817</name>
    <name evidence="3" type="ORF">GNB70_000320</name>
</gene>
<dbReference type="InterPro" id="IPR008966">
    <property type="entry name" value="Adhesion_dom_sf"/>
</dbReference>
<name>A0A0H2WS28_SALPA</name>
<dbReference type="Gene3D" id="2.60.40.1090">
    <property type="entry name" value="Fimbrial-type adhesion domain"/>
    <property type="match status" value="1"/>
</dbReference>
<dbReference type="GO" id="GO:0009289">
    <property type="term" value="C:pilus"/>
    <property type="evidence" value="ECO:0007669"/>
    <property type="project" value="InterPro"/>
</dbReference>
<organism evidence="2 4">
    <name type="scientific">Salmonella paratyphi A (strain ATCC 9150 / SARB42)</name>
    <dbReference type="NCBI Taxonomy" id="295319"/>
    <lineage>
        <taxon>Bacteria</taxon>
        <taxon>Pseudomonadati</taxon>
        <taxon>Pseudomonadota</taxon>
        <taxon>Gammaproteobacteria</taxon>
        <taxon>Enterobacterales</taxon>
        <taxon>Enterobacteriaceae</taxon>
        <taxon>Salmonella</taxon>
    </lineage>
</organism>
<dbReference type="Proteomes" id="UP000008185">
    <property type="component" value="Chromosome"/>
</dbReference>
<dbReference type="InterPro" id="IPR000259">
    <property type="entry name" value="Adhesion_dom_fimbrial"/>
</dbReference>
<dbReference type="SUPFAM" id="SSF49401">
    <property type="entry name" value="Bacterial adhesins"/>
    <property type="match status" value="1"/>
</dbReference>
<dbReference type="EMBL" id="CP000026">
    <property type="protein sequence ID" value="AAV78667.1"/>
    <property type="molecule type" value="Genomic_DNA"/>
</dbReference>
<dbReference type="HOGENOM" id="CLU_088965_3_3_6"/>
<feature type="domain" description="Fimbrial-type adhesion" evidence="1">
    <location>
        <begin position="32"/>
        <end position="178"/>
    </location>
</feature>
<sequence>MNRIFQTTGHLIGGVMLWAVCNTLPAATPNVHYSGKLVAGACNLVVDNDTMATVDFHTIGSDNFDASGQTTPVPFTLSLQDCKTALANGVVVTFQGVEDSTLPGLLALESSSIANGFAIGIETADQHPLIINASQGTEFMLAEGNTIINLQAWLQKTSGENIMPREFNASAMVNFEYQ</sequence>
<evidence type="ECO:0000259" key="1">
    <source>
        <dbReference type="Pfam" id="PF00419"/>
    </source>
</evidence>